<reference evidence="1 2" key="1">
    <citation type="journal article" date="2018" name="PLoS Pathog.">
        <title>Evolution of structural diversity of trichothecenes, a family of toxins produced by plant pathogenic and entomopathogenic fungi.</title>
        <authorList>
            <person name="Proctor R.H."/>
            <person name="McCormick S.P."/>
            <person name="Kim H.S."/>
            <person name="Cardoza R.E."/>
            <person name="Stanley A.M."/>
            <person name="Lindo L."/>
            <person name="Kelly A."/>
            <person name="Brown D.W."/>
            <person name="Lee T."/>
            <person name="Vaughan M.M."/>
            <person name="Alexander N.J."/>
            <person name="Busman M."/>
            <person name="Gutierrez S."/>
        </authorList>
    </citation>
    <scope>NUCLEOTIDE SEQUENCE [LARGE SCALE GENOMIC DNA]</scope>
    <source>
        <strain evidence="1 2">NRRL 20695</strain>
    </source>
</reference>
<name>A0A395T065_9HYPO</name>
<comment type="caution">
    <text evidence="1">The sequence shown here is derived from an EMBL/GenBank/DDBJ whole genome shotgun (WGS) entry which is preliminary data.</text>
</comment>
<dbReference type="AlphaFoldDB" id="A0A395T065"/>
<sequence>MSGHDIQTCEKHSLCRWIRHCGSAFPGTSMSARRQAEYERAQDPQAWIVGVMPLIAFGNLIWDDGNRAIIKSKAEEPRLSSYVETNQRDVLHRMTALRKFLKRKDPQGRSRAHRRLLESDPGLKKLKMVGYVFKDPEIKPLKEWNDLGHHLDYWVRANAIPRLNMVPTTIAVEAADVYLNTNYYDCWCLLNRNGKLLEDIEAVRYRDPPASTRNAFEM</sequence>
<accession>A0A395T065</accession>
<dbReference type="OrthoDB" id="4990216at2759"/>
<evidence type="ECO:0000313" key="2">
    <source>
        <dbReference type="Proteomes" id="UP000266234"/>
    </source>
</evidence>
<evidence type="ECO:0000313" key="1">
    <source>
        <dbReference type="EMBL" id="RGP77702.1"/>
    </source>
</evidence>
<protein>
    <submittedName>
        <fullName evidence="1">Uncharacterized protein</fullName>
    </submittedName>
</protein>
<dbReference type="EMBL" id="PXOG01000088">
    <property type="protein sequence ID" value="RGP77702.1"/>
    <property type="molecule type" value="Genomic_DNA"/>
</dbReference>
<organism evidence="1 2">
    <name type="scientific">Fusarium longipes</name>
    <dbReference type="NCBI Taxonomy" id="694270"/>
    <lineage>
        <taxon>Eukaryota</taxon>
        <taxon>Fungi</taxon>
        <taxon>Dikarya</taxon>
        <taxon>Ascomycota</taxon>
        <taxon>Pezizomycotina</taxon>
        <taxon>Sordariomycetes</taxon>
        <taxon>Hypocreomycetidae</taxon>
        <taxon>Hypocreales</taxon>
        <taxon>Nectriaceae</taxon>
        <taxon>Fusarium</taxon>
    </lineage>
</organism>
<proteinExistence type="predicted"/>
<gene>
    <name evidence="1" type="ORF">FLONG3_4161</name>
</gene>
<keyword evidence="2" id="KW-1185">Reference proteome</keyword>
<dbReference type="Proteomes" id="UP000266234">
    <property type="component" value="Unassembled WGS sequence"/>
</dbReference>